<accession>A0A8S5SHT3</accession>
<comment type="function">
    <text evidence="9">Integrase is necessary for integration of the phage into the host genome by site-specific recombination. In conjunction with excisionase, integrase is also necessary for excision of the prophage from the host genome.</text>
</comment>
<evidence type="ECO:0000313" key="13">
    <source>
        <dbReference type="EMBL" id="DAF50215.1"/>
    </source>
</evidence>
<dbReference type="InterPro" id="IPR002104">
    <property type="entry name" value="Integrase_catalytic"/>
</dbReference>
<dbReference type="CDD" id="cd01189">
    <property type="entry name" value="INT_ICEBs1_C_like"/>
    <property type="match status" value="1"/>
</dbReference>
<dbReference type="GO" id="GO:0006310">
    <property type="term" value="P:DNA recombination"/>
    <property type="evidence" value="ECO:0007669"/>
    <property type="project" value="UniProtKB-KW"/>
</dbReference>
<feature type="domain" description="Tyr recombinase" evidence="11">
    <location>
        <begin position="215"/>
        <end position="407"/>
    </location>
</feature>
<keyword evidence="4" id="KW-0229">DNA integration</keyword>
<evidence type="ECO:0000256" key="2">
    <source>
        <dbReference type="ARBA" id="ARBA00016082"/>
    </source>
</evidence>
<dbReference type="EMBL" id="BK032594">
    <property type="protein sequence ID" value="DAF50215.1"/>
    <property type="molecule type" value="Genomic_DNA"/>
</dbReference>
<keyword evidence="3" id="KW-0808">Transferase</keyword>
<evidence type="ECO:0000256" key="10">
    <source>
        <dbReference type="PROSITE-ProRule" id="PRU01248"/>
    </source>
</evidence>
<protein>
    <recommendedName>
        <fullName evidence="2">Integrase</fullName>
    </recommendedName>
</protein>
<dbReference type="PANTHER" id="PTHR30629">
    <property type="entry name" value="PROPHAGE INTEGRASE"/>
    <property type="match status" value="1"/>
</dbReference>
<dbReference type="GO" id="GO:0075713">
    <property type="term" value="P:establishment of integrated proviral latency"/>
    <property type="evidence" value="ECO:0007669"/>
    <property type="project" value="UniProtKB-KW"/>
</dbReference>
<evidence type="ECO:0000259" key="12">
    <source>
        <dbReference type="PROSITE" id="PS51900"/>
    </source>
</evidence>
<dbReference type="Gene3D" id="1.10.443.10">
    <property type="entry name" value="Intergrase catalytic core"/>
    <property type="match status" value="1"/>
</dbReference>
<dbReference type="GO" id="GO:0003677">
    <property type="term" value="F:DNA binding"/>
    <property type="evidence" value="ECO:0007669"/>
    <property type="project" value="UniProtKB-UniRule"/>
</dbReference>
<dbReference type="InterPro" id="IPR010998">
    <property type="entry name" value="Integrase_recombinase_N"/>
</dbReference>
<keyword evidence="8" id="KW-1160">Virus entry into host cell</keyword>
<dbReference type="InterPro" id="IPR058717">
    <property type="entry name" value="Phage_L5_Integrase_N"/>
</dbReference>
<evidence type="ECO:0000256" key="5">
    <source>
        <dbReference type="ARBA" id="ARBA00023125"/>
    </source>
</evidence>
<dbReference type="GO" id="GO:0044826">
    <property type="term" value="P:viral genome integration into host DNA"/>
    <property type="evidence" value="ECO:0007669"/>
    <property type="project" value="UniProtKB-KW"/>
</dbReference>
<evidence type="ECO:0000256" key="4">
    <source>
        <dbReference type="ARBA" id="ARBA00022908"/>
    </source>
</evidence>
<dbReference type="SUPFAM" id="SSF56349">
    <property type="entry name" value="DNA breaking-rejoining enzymes"/>
    <property type="match status" value="1"/>
</dbReference>
<dbReference type="InterPro" id="IPR013762">
    <property type="entry name" value="Integrase-like_cat_sf"/>
</dbReference>
<dbReference type="PANTHER" id="PTHR30629:SF2">
    <property type="entry name" value="PROPHAGE INTEGRASE INTS-RELATED"/>
    <property type="match status" value="1"/>
</dbReference>
<comment type="similarity">
    <text evidence="1">Belongs to the 'phage' integrase family.</text>
</comment>
<evidence type="ECO:0000256" key="9">
    <source>
        <dbReference type="ARBA" id="ARBA00049605"/>
    </source>
</evidence>
<reference evidence="13" key="1">
    <citation type="journal article" date="2021" name="Proc. Natl. Acad. Sci. U.S.A.">
        <title>A Catalog of Tens of Thousands of Viruses from Human Metagenomes Reveals Hidden Associations with Chronic Diseases.</title>
        <authorList>
            <person name="Tisza M.J."/>
            <person name="Buck C.B."/>
        </authorList>
    </citation>
    <scope>NUCLEOTIDE SEQUENCE</scope>
    <source>
        <strain evidence="13">CtXof7</strain>
    </source>
</reference>
<dbReference type="InterPro" id="IPR044068">
    <property type="entry name" value="CB"/>
</dbReference>
<evidence type="ECO:0000256" key="3">
    <source>
        <dbReference type="ARBA" id="ARBA00022679"/>
    </source>
</evidence>
<keyword evidence="6" id="KW-0233">DNA recombination</keyword>
<feature type="domain" description="Core-binding (CB)" evidence="12">
    <location>
        <begin position="110"/>
        <end position="191"/>
    </location>
</feature>
<dbReference type="PROSITE" id="PS51898">
    <property type="entry name" value="TYR_RECOMBINASE"/>
    <property type="match status" value="1"/>
</dbReference>
<dbReference type="PROSITE" id="PS51900">
    <property type="entry name" value="CB"/>
    <property type="match status" value="1"/>
</dbReference>
<dbReference type="Pfam" id="PF00589">
    <property type="entry name" value="Phage_integrase"/>
    <property type="match status" value="1"/>
</dbReference>
<dbReference type="Gene3D" id="1.10.150.130">
    <property type="match status" value="1"/>
</dbReference>
<evidence type="ECO:0000256" key="6">
    <source>
        <dbReference type="ARBA" id="ARBA00023172"/>
    </source>
</evidence>
<dbReference type="GO" id="GO:0046718">
    <property type="term" value="P:symbiont entry into host cell"/>
    <property type="evidence" value="ECO:0007669"/>
    <property type="project" value="UniProtKB-KW"/>
</dbReference>
<sequence>MSQGVAFLVAHGWRILWNKMLRHFPTEEADMSGRRAFGSIRKARSGRFEVRYTGPDGGKYTAGRSFIRKTDASAFLAHVEAEISEGTWTSPKEARERDRAQEVAAERAAITFAAWSERWLASLERLGRTPQTIQTHTYRMRHLVPTFGAKPIGAISVEDVDSWYQSVWQAKGPGVARPLYMTLSTCMNAAMKAGLIAASPCKVPEGQKHRPVRERERQVATPEEVRAAADAMPARLRIAVLLAAWCQTRLGELTGLQRRDLDLDSTPATLRIERQVQYLAGEGPVELPPKSAAGVREIVIPASLVPALRTHLESYVAPAGTAWILSSERSPRLPLHPNSLRGAWERAREDAGIPWFKFHDLRHTGLTIFAQQGATLAELLHRGGHSDVDVALRYQHATRERDAALTSRMDSHVLI</sequence>
<dbReference type="GO" id="GO:0015074">
    <property type="term" value="P:DNA integration"/>
    <property type="evidence" value="ECO:0007669"/>
    <property type="project" value="UniProtKB-KW"/>
</dbReference>
<evidence type="ECO:0000259" key="11">
    <source>
        <dbReference type="PROSITE" id="PS51898"/>
    </source>
</evidence>
<evidence type="ECO:0000256" key="1">
    <source>
        <dbReference type="ARBA" id="ARBA00008857"/>
    </source>
</evidence>
<keyword evidence="7" id="KW-1179">Viral genome integration</keyword>
<evidence type="ECO:0000256" key="8">
    <source>
        <dbReference type="ARBA" id="ARBA00023296"/>
    </source>
</evidence>
<proteinExistence type="inferred from homology"/>
<dbReference type="InterPro" id="IPR011010">
    <property type="entry name" value="DNA_brk_join_enz"/>
</dbReference>
<dbReference type="Pfam" id="PF26003">
    <property type="entry name" value="Integrase_N_phage"/>
    <property type="match status" value="1"/>
</dbReference>
<keyword evidence="5 10" id="KW-0238">DNA-binding</keyword>
<dbReference type="InterPro" id="IPR050808">
    <property type="entry name" value="Phage_Integrase"/>
</dbReference>
<name>A0A8S5SHT3_9CAUD</name>
<dbReference type="GO" id="GO:0016740">
    <property type="term" value="F:transferase activity"/>
    <property type="evidence" value="ECO:0007669"/>
    <property type="project" value="UniProtKB-KW"/>
</dbReference>
<organism evidence="13">
    <name type="scientific">Siphoviridae sp. ctXof7</name>
    <dbReference type="NCBI Taxonomy" id="2827888"/>
    <lineage>
        <taxon>Viruses</taxon>
        <taxon>Duplodnaviria</taxon>
        <taxon>Heunggongvirae</taxon>
        <taxon>Uroviricota</taxon>
        <taxon>Caudoviricetes</taxon>
    </lineage>
</organism>
<evidence type="ECO:0000256" key="7">
    <source>
        <dbReference type="ARBA" id="ARBA00023195"/>
    </source>
</evidence>